<organism evidence="1 2">
    <name type="scientific">Mycoplasmopsis edwardii</name>
    <dbReference type="NCBI Taxonomy" id="53558"/>
    <lineage>
        <taxon>Bacteria</taxon>
        <taxon>Bacillati</taxon>
        <taxon>Mycoplasmatota</taxon>
        <taxon>Mycoplasmoidales</taxon>
        <taxon>Metamycoplasmataceae</taxon>
        <taxon>Mycoplasmopsis</taxon>
    </lineage>
</organism>
<dbReference type="EMBL" id="CP114370">
    <property type="protein sequence ID" value="WBP83906.1"/>
    <property type="molecule type" value="Genomic_DNA"/>
</dbReference>
<keyword evidence="2" id="KW-1185">Reference proteome</keyword>
<name>A0ACD4PJN1_9BACT</name>
<dbReference type="Proteomes" id="UP001213039">
    <property type="component" value="Chromosome"/>
</dbReference>
<protein>
    <submittedName>
        <fullName evidence="1">Uncharacterized protein</fullName>
    </submittedName>
</protein>
<accession>A0ACD4PJN1</accession>
<evidence type="ECO:0000313" key="2">
    <source>
        <dbReference type="Proteomes" id="UP001213039"/>
    </source>
</evidence>
<sequence length="839" mass="98675">MNKKAKIVFKFAIPFVLLSTAASIPVITTLVTRSKQIGNQYTKKELDKNQVRKSLKNISKSINTSAKKLNSLNFDYSEMVNFYTNKLSENELEISNFKIKKELYLKHDELVNEVYNNLNFLTSEGINKINNDQIFIKFKNNFLLSNSDINDLKHKLNLWKNEVNPFIENLSKKINELLLLYQNNETLINSLKNKENINLILSSIKNWNEFVLKSIENDDEIEAHLNEFIINLETFNTTINNFKLINSYDSEFIINELNILEVTKDNLNKSIEIIKSNQNIIDQTILNANKNIKFYESEINKIIDLLSKDINNFDDKYFNFNSYFNQYYKKMYNSYIETLMNIYKNKSVAVEVSTYINEIKSQLQKDYASNINTLNVTKDEEKLEKTLSFILNLNEYIAKQTDAINNKVIKQYIKDFNSKIDSYKINNNLLIKLKDYKQEIFDISNSIIAKNLKIASLSAKKEILKKEVNIGNLDKNNKELKELRISEIEQEIILIENDINELKRSKDKISSKITQIESKLKEVYEKVYILNKLQNETFAASKFIFNLIEYKNVKINMLETEISLLLLQNNLSKKQIDQLNNNMIELKNENNNLKEENQRLQNELNKKQEAIDWLNNEINILSDVILKRDKEIERLNLLLQEKENKVRELETEVLSLNNRINNLEIIINEKDQNIARMENSINNLNNQINNQNNEINNLNNQNSNNNNTINNLTEKLRKKSEENNRLLADKLTFDENILQLNNRINIINQELNKLRQTSNEKDQTINSLRTKIIMIKNQIKNLKTMLDNFSPMTEVDISNSYTNYNNAPRVTNYKKSYDKLKKITDQILNQFIQMISIQI</sequence>
<proteinExistence type="predicted"/>
<evidence type="ECO:0000313" key="1">
    <source>
        <dbReference type="EMBL" id="WBP83906.1"/>
    </source>
</evidence>
<gene>
    <name evidence="1" type="ORF">Me_995_000534</name>
</gene>
<reference evidence="1" key="1">
    <citation type="submission" date="2022-12" db="EMBL/GenBank/DDBJ databases">
        <authorList>
            <consortium name="Asia Pacific Centre for Animal Health"/>
            <person name="Klose S.M."/>
            <person name="Legione A.R."/>
            <person name="Monotti I."/>
            <person name="Bushell R."/>
            <person name="Marenda M.S."/>
            <person name="Sugiyama T."/>
            <person name="Browning G.F."/>
            <person name="Vaz P.K."/>
        </authorList>
    </citation>
    <scope>NUCLEOTIDE SEQUENCE</scope>
    <source>
        <strain evidence="1">Felid995</strain>
    </source>
</reference>